<dbReference type="SUPFAM" id="SSF51735">
    <property type="entry name" value="NAD(P)-binding Rossmann-fold domains"/>
    <property type="match status" value="1"/>
</dbReference>
<evidence type="ECO:0000256" key="1">
    <source>
        <dbReference type="ARBA" id="ARBA00023002"/>
    </source>
</evidence>
<dbReference type="GO" id="GO:0016618">
    <property type="term" value="F:hydroxypyruvate reductase [NAD(P)H] activity"/>
    <property type="evidence" value="ECO:0007669"/>
    <property type="project" value="TreeGrafter"/>
</dbReference>
<keyword evidence="1" id="KW-0560">Oxidoreductase</keyword>
<dbReference type="GO" id="GO:0005829">
    <property type="term" value="C:cytosol"/>
    <property type="evidence" value="ECO:0007669"/>
    <property type="project" value="TreeGrafter"/>
</dbReference>
<evidence type="ECO:0000313" key="4">
    <source>
        <dbReference type="EMBL" id="OUR99889.1"/>
    </source>
</evidence>
<dbReference type="GO" id="GO:0051287">
    <property type="term" value="F:NAD binding"/>
    <property type="evidence" value="ECO:0007669"/>
    <property type="project" value="InterPro"/>
</dbReference>
<dbReference type="Pfam" id="PF02826">
    <property type="entry name" value="2-Hacid_dh_C"/>
    <property type="match status" value="1"/>
</dbReference>
<protein>
    <recommendedName>
        <fullName evidence="3">D-isomer specific 2-hydroxyacid dehydrogenase NAD-binding domain-containing protein</fullName>
    </recommendedName>
</protein>
<keyword evidence="2" id="KW-0520">NAD</keyword>
<evidence type="ECO:0000256" key="2">
    <source>
        <dbReference type="ARBA" id="ARBA00023027"/>
    </source>
</evidence>
<sequence>MSVNKSYQIIRKNVSSYQGANFTILEKKHLEIIPEVLYQKEPQEGLKKIIITTSNTQVEDLKDLDDIALLLHPNSGYDNLPIEFVKDVNFPIVVGSNIRMNSVATYIMSAIFEHTSKIGHSPEWDNTRKWSRNLVSDRKILIIGHGHIGKRVELILKTLGASPSIYDPYKFDNKLDPTDVEIVIMACSLNKKNEKMIDKEFLAKLAPYYLFINAARGGLVDQSALVDSLLANKRAYAYLDVFEKEPFESKDFLGLKNITLSSHIAGVHNSLNTNILHFEWNVINDFIHKCKDLEEFKSKYNDSLLQNRIREDFLI</sequence>
<dbReference type="PANTHER" id="PTHR10996">
    <property type="entry name" value="2-HYDROXYACID DEHYDROGENASE-RELATED"/>
    <property type="match status" value="1"/>
</dbReference>
<evidence type="ECO:0000313" key="5">
    <source>
        <dbReference type="Proteomes" id="UP000196531"/>
    </source>
</evidence>
<comment type="caution">
    <text evidence="4">The sequence shown here is derived from an EMBL/GenBank/DDBJ whole genome shotgun (WGS) entry which is preliminary data.</text>
</comment>
<organism evidence="4 5">
    <name type="scientific">Halobacteriovorax marinus</name>
    <dbReference type="NCBI Taxonomy" id="97084"/>
    <lineage>
        <taxon>Bacteria</taxon>
        <taxon>Pseudomonadati</taxon>
        <taxon>Bdellovibrionota</taxon>
        <taxon>Bacteriovoracia</taxon>
        <taxon>Bacteriovoracales</taxon>
        <taxon>Halobacteriovoraceae</taxon>
        <taxon>Halobacteriovorax</taxon>
    </lineage>
</organism>
<dbReference type="AlphaFoldDB" id="A0A1Y5FCS3"/>
<reference evidence="5" key="1">
    <citation type="journal article" date="2017" name="Proc. Natl. Acad. Sci. U.S.A.">
        <title>Simulation of Deepwater Horizon oil plume reveals substrate specialization within a complex community of hydrocarbon-degraders.</title>
        <authorList>
            <person name="Hu P."/>
            <person name="Dubinsky E.A."/>
            <person name="Probst A.J."/>
            <person name="Wang J."/>
            <person name="Sieber C.M.K."/>
            <person name="Tom L.M."/>
            <person name="Gardinali P."/>
            <person name="Banfield J.F."/>
            <person name="Atlas R.M."/>
            <person name="Andersen G.L."/>
        </authorList>
    </citation>
    <scope>NUCLEOTIDE SEQUENCE [LARGE SCALE GENOMIC DNA]</scope>
</reference>
<dbReference type="GO" id="GO:0030267">
    <property type="term" value="F:glyoxylate reductase (NADPH) activity"/>
    <property type="evidence" value="ECO:0007669"/>
    <property type="project" value="TreeGrafter"/>
</dbReference>
<evidence type="ECO:0000259" key="3">
    <source>
        <dbReference type="Pfam" id="PF02826"/>
    </source>
</evidence>
<dbReference type="Proteomes" id="UP000196531">
    <property type="component" value="Unassembled WGS sequence"/>
</dbReference>
<name>A0A1Y5FCS3_9BACT</name>
<dbReference type="Gene3D" id="3.40.50.720">
    <property type="entry name" value="NAD(P)-binding Rossmann-like Domain"/>
    <property type="match status" value="2"/>
</dbReference>
<dbReference type="InterPro" id="IPR036291">
    <property type="entry name" value="NAD(P)-bd_dom_sf"/>
</dbReference>
<proteinExistence type="predicted"/>
<dbReference type="InterPro" id="IPR050223">
    <property type="entry name" value="D-isomer_2-hydroxyacid_DH"/>
</dbReference>
<dbReference type="EMBL" id="MAAO01000002">
    <property type="protein sequence ID" value="OUR99889.1"/>
    <property type="molecule type" value="Genomic_DNA"/>
</dbReference>
<dbReference type="InterPro" id="IPR006140">
    <property type="entry name" value="D-isomer_DH_NAD-bd"/>
</dbReference>
<gene>
    <name evidence="4" type="ORF">A9Q84_02345</name>
</gene>
<dbReference type="PANTHER" id="PTHR10996:SF178">
    <property type="entry name" value="2-HYDROXYACID DEHYDROGENASE YGL185C-RELATED"/>
    <property type="match status" value="1"/>
</dbReference>
<accession>A0A1Y5FCS3</accession>
<feature type="domain" description="D-isomer specific 2-hydroxyacid dehydrogenase NAD-binding" evidence="3">
    <location>
        <begin position="120"/>
        <end position="265"/>
    </location>
</feature>